<name>A0A075BDR1_9CAUD</name>
<reference evidence="1 2" key="1">
    <citation type="journal article" date="2014" name="PLoS ONE">
        <title>Improving the Safety of Staphylococcus aureus Polyvalent Phages by Their Production on a Staphylococcus xylosus Strain.</title>
        <authorList>
            <person name="El Haddad L."/>
            <person name="Ben Abdallah N."/>
            <person name="Plante P.L."/>
            <person name="Dumaresq J."/>
            <person name="Katsarava R."/>
            <person name="Labrie S."/>
            <person name="Corbeil J."/>
            <person name="St-Gelais D."/>
            <person name="Moineau S."/>
        </authorList>
    </citation>
    <scope>NUCLEOTIDE SEQUENCE [LARGE SCALE GENOMIC DNA]</scope>
</reference>
<dbReference type="GeneID" id="22276475"/>
<sequence length="69" mass="8019">MSKHIEITMSSGAKYFLVSTDEKSYNRQDIDYMLRGMDETSIKVYTESAITSPQVYINPNRIESFKIVF</sequence>
<dbReference type="Proteomes" id="UP000028568">
    <property type="component" value="Segment"/>
</dbReference>
<protein>
    <recommendedName>
        <fullName evidence="3">Virion component</fullName>
    </recommendedName>
</protein>
<dbReference type="KEGG" id="vg:22276475"/>
<dbReference type="RefSeq" id="YP_009098212.1">
    <property type="nucleotide sequence ID" value="NC_025417.1"/>
</dbReference>
<accession>A0A075BDR1</accession>
<dbReference type="Pfam" id="PF23839">
    <property type="entry name" value="DUF7209"/>
    <property type="match status" value="1"/>
</dbReference>
<dbReference type="EMBL" id="KC012913">
    <property type="protein sequence ID" value="AFX93329.1"/>
    <property type="molecule type" value="Genomic_DNA"/>
</dbReference>
<evidence type="ECO:0000313" key="1">
    <source>
        <dbReference type="EMBL" id="AFX93329.1"/>
    </source>
</evidence>
<evidence type="ECO:0008006" key="3">
    <source>
        <dbReference type="Google" id="ProtNLM"/>
    </source>
</evidence>
<evidence type="ECO:0000313" key="2">
    <source>
        <dbReference type="Proteomes" id="UP000028568"/>
    </source>
</evidence>
<dbReference type="InterPro" id="IPR055633">
    <property type="entry name" value="DUF7209"/>
</dbReference>
<organism evidence="1 2">
    <name type="scientific">Staphylococcus phage Team1</name>
    <dbReference type="NCBI Taxonomy" id="1262512"/>
    <lineage>
        <taxon>Viruses</taxon>
        <taxon>Duplodnaviria</taxon>
        <taxon>Heunggongvirae</taxon>
        <taxon>Uroviricota</taxon>
        <taxon>Caudoviricetes</taxon>
        <taxon>Herelleviridae</taxon>
        <taxon>Twortvirinae</taxon>
        <taxon>Kayvirus</taxon>
        <taxon>Kayvirus G1</taxon>
    </lineage>
</organism>
<proteinExistence type="predicted"/>